<dbReference type="InterPro" id="IPR043128">
    <property type="entry name" value="Rev_trsase/Diguanyl_cyclase"/>
</dbReference>
<dbReference type="AlphaFoldDB" id="E8MZ08"/>
<dbReference type="SUPFAM" id="SSF55073">
    <property type="entry name" value="Nucleotide cyclase"/>
    <property type="match status" value="1"/>
</dbReference>
<dbReference type="CDD" id="cd00130">
    <property type="entry name" value="PAS"/>
    <property type="match status" value="1"/>
</dbReference>
<dbReference type="PROSITE" id="PS50112">
    <property type="entry name" value="PAS"/>
    <property type="match status" value="1"/>
</dbReference>
<accession>E8MZ08</accession>
<dbReference type="SMART" id="SM00091">
    <property type="entry name" value="PAS"/>
    <property type="match status" value="1"/>
</dbReference>
<dbReference type="PANTHER" id="PTHR46663">
    <property type="entry name" value="DIGUANYLATE CYCLASE DGCT-RELATED"/>
    <property type="match status" value="1"/>
</dbReference>
<dbReference type="NCBIfam" id="TIGR00254">
    <property type="entry name" value="GGDEF"/>
    <property type="match status" value="1"/>
</dbReference>
<dbReference type="PROSITE" id="PS50887">
    <property type="entry name" value="GGDEF"/>
    <property type="match status" value="1"/>
</dbReference>
<reference evidence="4 5" key="1">
    <citation type="submission" date="2010-12" db="EMBL/GenBank/DDBJ databases">
        <title>Whole genome sequence of Anaerolinea thermophila UNI-1.</title>
        <authorList>
            <person name="Narita-Yamada S."/>
            <person name="Kishi E."/>
            <person name="Watanabe Y."/>
            <person name="Takasaki K."/>
            <person name="Ankai A."/>
            <person name="Oguchi A."/>
            <person name="Fukui S."/>
            <person name="Takahashi M."/>
            <person name="Yashiro I."/>
            <person name="Hosoyama A."/>
            <person name="Sekiguchi Y."/>
            <person name="Hanada S."/>
            <person name="Fujita N."/>
        </authorList>
    </citation>
    <scope>NUCLEOTIDE SEQUENCE [LARGE SCALE GENOMIC DNA]</scope>
    <source>
        <strain evidence="5">DSM 14523 / JCM 11388 / NBRC 100420 / UNI-1</strain>
    </source>
</reference>
<feature type="domain" description="PAC" evidence="2">
    <location>
        <begin position="86"/>
        <end position="140"/>
    </location>
</feature>
<keyword evidence="5" id="KW-1185">Reference proteome</keyword>
<gene>
    <name evidence="4" type="ordered locus">ANT_01170</name>
</gene>
<evidence type="ECO:0000259" key="2">
    <source>
        <dbReference type="PROSITE" id="PS50113"/>
    </source>
</evidence>
<dbReference type="STRING" id="926569.ANT_01170"/>
<feature type="domain" description="PAS" evidence="1">
    <location>
        <begin position="9"/>
        <end position="85"/>
    </location>
</feature>
<feature type="domain" description="GGDEF" evidence="3">
    <location>
        <begin position="175"/>
        <end position="307"/>
    </location>
</feature>
<dbReference type="InterPro" id="IPR035965">
    <property type="entry name" value="PAS-like_dom_sf"/>
</dbReference>
<dbReference type="HOGENOM" id="CLU_000445_11_4_0"/>
<dbReference type="SUPFAM" id="SSF55785">
    <property type="entry name" value="PYP-like sensor domain (PAS domain)"/>
    <property type="match status" value="1"/>
</dbReference>
<dbReference type="Gene3D" id="3.30.450.20">
    <property type="entry name" value="PAS domain"/>
    <property type="match status" value="1"/>
</dbReference>
<dbReference type="Proteomes" id="UP000008922">
    <property type="component" value="Chromosome"/>
</dbReference>
<dbReference type="NCBIfam" id="TIGR00229">
    <property type="entry name" value="sensory_box"/>
    <property type="match status" value="1"/>
</dbReference>
<dbReference type="InterPro" id="IPR000014">
    <property type="entry name" value="PAS"/>
</dbReference>
<dbReference type="InterPro" id="IPR029787">
    <property type="entry name" value="Nucleotide_cyclase"/>
</dbReference>
<evidence type="ECO:0000259" key="1">
    <source>
        <dbReference type="PROSITE" id="PS50112"/>
    </source>
</evidence>
<sequence length="314" mass="35443">MQMQVNERVKGPYKQWLDHLFDGVYVVDMHRRIQYWNAAAEELTGYTAGEVCGTRCSDNILEHVDFAGKALCKEGCPLHATLQDGQRREALVFLHHKNGHRVPVHIRVSPLYDDEGKVTGAIEVFSDHSQHLTIAKELEHYKQESLLDPLLRIGNRRYAQMVFQVRQYEYGVTQTPFGALMLDLDLFKHVNDTYGHHVGDLVLKMVTQTIVRVLRGSDALFRWGGDEFLAFLPAITSGGLLVASERIRSMVEASFVMVEGQRIQTTLSVGATLAVPEDTLESLVERADLLLYQSKQKGGNHCTVEERFPHNGGK</sequence>
<dbReference type="Pfam" id="PF13426">
    <property type="entry name" value="PAS_9"/>
    <property type="match status" value="1"/>
</dbReference>
<evidence type="ECO:0000313" key="5">
    <source>
        <dbReference type="Proteomes" id="UP000008922"/>
    </source>
</evidence>
<dbReference type="InParanoid" id="E8MZ08"/>
<organism evidence="4 5">
    <name type="scientific">Anaerolinea thermophila (strain DSM 14523 / JCM 11388 / NBRC 100420 / UNI-1)</name>
    <dbReference type="NCBI Taxonomy" id="926569"/>
    <lineage>
        <taxon>Bacteria</taxon>
        <taxon>Bacillati</taxon>
        <taxon>Chloroflexota</taxon>
        <taxon>Anaerolineae</taxon>
        <taxon>Anaerolineales</taxon>
        <taxon>Anaerolineaceae</taxon>
        <taxon>Anaerolinea</taxon>
    </lineage>
</organism>
<dbReference type="PANTHER" id="PTHR46663:SF4">
    <property type="entry name" value="DIGUANYLATE CYCLASE DGCT-RELATED"/>
    <property type="match status" value="1"/>
</dbReference>
<protein>
    <submittedName>
        <fullName evidence="4">Signaling protein</fullName>
    </submittedName>
</protein>
<dbReference type="RefSeq" id="WP_013558549.1">
    <property type="nucleotide sequence ID" value="NC_014960.1"/>
</dbReference>
<evidence type="ECO:0000313" key="4">
    <source>
        <dbReference type="EMBL" id="BAJ62151.1"/>
    </source>
</evidence>
<proteinExistence type="predicted"/>
<dbReference type="InterPro" id="IPR000160">
    <property type="entry name" value="GGDEF_dom"/>
</dbReference>
<dbReference type="KEGG" id="atm:ANT_01170"/>
<dbReference type="Pfam" id="PF00990">
    <property type="entry name" value="GGDEF"/>
    <property type="match status" value="1"/>
</dbReference>
<dbReference type="CDD" id="cd01949">
    <property type="entry name" value="GGDEF"/>
    <property type="match status" value="1"/>
</dbReference>
<dbReference type="Gene3D" id="3.30.70.270">
    <property type="match status" value="1"/>
</dbReference>
<dbReference type="PROSITE" id="PS50113">
    <property type="entry name" value="PAC"/>
    <property type="match status" value="1"/>
</dbReference>
<evidence type="ECO:0000259" key="3">
    <source>
        <dbReference type="PROSITE" id="PS50887"/>
    </source>
</evidence>
<dbReference type="InterPro" id="IPR000700">
    <property type="entry name" value="PAS-assoc_C"/>
</dbReference>
<dbReference type="EMBL" id="AP012029">
    <property type="protein sequence ID" value="BAJ62151.1"/>
    <property type="molecule type" value="Genomic_DNA"/>
</dbReference>
<dbReference type="eggNOG" id="COG3706">
    <property type="taxonomic scope" value="Bacteria"/>
</dbReference>
<dbReference type="InterPro" id="IPR052163">
    <property type="entry name" value="DGC-Regulatory_Protein"/>
</dbReference>
<dbReference type="SMART" id="SM00267">
    <property type="entry name" value="GGDEF"/>
    <property type="match status" value="1"/>
</dbReference>
<name>E8MZ08_ANATU</name>